<evidence type="ECO:0000256" key="1">
    <source>
        <dbReference type="ARBA" id="ARBA00022614"/>
    </source>
</evidence>
<dbReference type="Proteomes" id="UP001329430">
    <property type="component" value="Chromosome 5"/>
</dbReference>
<dbReference type="PANTHER" id="PTHR24366:SF164">
    <property type="entry name" value="CONNECTIN-LIKE PROTEIN"/>
    <property type="match status" value="1"/>
</dbReference>
<protein>
    <recommendedName>
        <fullName evidence="7">Connectin</fullName>
    </recommendedName>
</protein>
<keyword evidence="4" id="KW-0732">Signal</keyword>
<evidence type="ECO:0000313" key="6">
    <source>
        <dbReference type="Proteomes" id="UP001329430"/>
    </source>
</evidence>
<accession>A0AAN7VG70</accession>
<gene>
    <name evidence="5" type="ORF">RI129_007239</name>
</gene>
<organism evidence="5 6">
    <name type="scientific">Pyrocoelia pectoralis</name>
    <dbReference type="NCBI Taxonomy" id="417401"/>
    <lineage>
        <taxon>Eukaryota</taxon>
        <taxon>Metazoa</taxon>
        <taxon>Ecdysozoa</taxon>
        <taxon>Arthropoda</taxon>
        <taxon>Hexapoda</taxon>
        <taxon>Insecta</taxon>
        <taxon>Pterygota</taxon>
        <taxon>Neoptera</taxon>
        <taxon>Endopterygota</taxon>
        <taxon>Coleoptera</taxon>
        <taxon>Polyphaga</taxon>
        <taxon>Elateriformia</taxon>
        <taxon>Elateroidea</taxon>
        <taxon>Lampyridae</taxon>
        <taxon>Lampyrinae</taxon>
        <taxon>Pyrocoelia</taxon>
    </lineage>
</organism>
<comment type="caution">
    <text evidence="5">The sequence shown here is derived from an EMBL/GenBank/DDBJ whole genome shotgun (WGS) entry which is preliminary data.</text>
</comment>
<evidence type="ECO:0000256" key="3">
    <source>
        <dbReference type="SAM" id="MobiDB-lite"/>
    </source>
</evidence>
<feature type="region of interest" description="Disordered" evidence="3">
    <location>
        <begin position="392"/>
        <end position="417"/>
    </location>
</feature>
<keyword evidence="1" id="KW-0433">Leucine-rich repeat</keyword>
<keyword evidence="2" id="KW-0677">Repeat</keyword>
<dbReference type="AlphaFoldDB" id="A0AAN7VG70"/>
<keyword evidence="6" id="KW-1185">Reference proteome</keyword>
<dbReference type="EMBL" id="JAVRBK010000005">
    <property type="protein sequence ID" value="KAK5643394.1"/>
    <property type="molecule type" value="Genomic_DNA"/>
</dbReference>
<dbReference type="InterPro" id="IPR001611">
    <property type="entry name" value="Leu-rich_rpt"/>
</dbReference>
<reference evidence="5 6" key="1">
    <citation type="journal article" date="2024" name="Insects">
        <title>An Improved Chromosome-Level Genome Assembly of the Firefly Pyrocoelia pectoralis.</title>
        <authorList>
            <person name="Fu X."/>
            <person name="Meyer-Rochow V.B."/>
            <person name="Ballantyne L."/>
            <person name="Zhu X."/>
        </authorList>
    </citation>
    <scope>NUCLEOTIDE SEQUENCE [LARGE SCALE GENOMIC DNA]</scope>
    <source>
        <strain evidence="5">XCY_ONT2</strain>
    </source>
</reference>
<dbReference type="PANTHER" id="PTHR24366">
    <property type="entry name" value="IG(IMMUNOGLOBULIN) AND LRR(LEUCINE RICH REPEAT) DOMAINS"/>
    <property type="match status" value="1"/>
</dbReference>
<dbReference type="InterPro" id="IPR032675">
    <property type="entry name" value="LRR_dom_sf"/>
</dbReference>
<dbReference type="SMART" id="SM00369">
    <property type="entry name" value="LRR_TYP"/>
    <property type="match status" value="8"/>
</dbReference>
<evidence type="ECO:0000256" key="2">
    <source>
        <dbReference type="ARBA" id="ARBA00022737"/>
    </source>
</evidence>
<dbReference type="FunFam" id="3.80.10.10:FF:001360">
    <property type="entry name" value="Uncharacterized protein"/>
    <property type="match status" value="1"/>
</dbReference>
<dbReference type="Pfam" id="PF13855">
    <property type="entry name" value="LRR_8"/>
    <property type="match status" value="3"/>
</dbReference>
<evidence type="ECO:0000256" key="4">
    <source>
        <dbReference type="SAM" id="SignalP"/>
    </source>
</evidence>
<name>A0AAN7VG70_9COLE</name>
<feature type="chain" id="PRO_5042994927" description="Connectin" evidence="4">
    <location>
        <begin position="23"/>
        <end position="504"/>
    </location>
</feature>
<evidence type="ECO:0008006" key="7">
    <source>
        <dbReference type="Google" id="ProtNLM"/>
    </source>
</evidence>
<dbReference type="PROSITE" id="PS51450">
    <property type="entry name" value="LRR"/>
    <property type="match status" value="1"/>
</dbReference>
<dbReference type="InterPro" id="IPR003591">
    <property type="entry name" value="Leu-rich_rpt_typical-subtyp"/>
</dbReference>
<dbReference type="Gene3D" id="3.80.10.10">
    <property type="entry name" value="Ribonuclease Inhibitor"/>
    <property type="match status" value="2"/>
</dbReference>
<feature type="signal peptide" evidence="4">
    <location>
        <begin position="1"/>
        <end position="22"/>
    </location>
</feature>
<proteinExistence type="predicted"/>
<feature type="compositionally biased region" description="Acidic residues" evidence="3">
    <location>
        <begin position="407"/>
        <end position="417"/>
    </location>
</feature>
<dbReference type="SUPFAM" id="SSF52058">
    <property type="entry name" value="L domain-like"/>
    <property type="match status" value="1"/>
</dbReference>
<sequence length="504" mass="57438">MRRVNFAVKFYFILILLTCVLAKLKKEKERKKVVKLKIENNNLCTIEGNSAPFHCFCSDGTSTTNATKAKCWVFSGLTPEHSLWTLFSTQPHIIELNVMVTPMGELSFIPTNGINNIHPYALANLTKIHEIRLAKNRILTLNPRAFAHLLNLSLLDLDENRIFELNRDVFVDLPLLKKLFLKQNNLSAIQEGAFRQLGHLVELELSTNSISILTKDTFAGLGELKKLFLSYNKIIMLGDLTFAELWILEELDLEGNQIEFISDRAFAGLTHLTKLNLSYNKLKNLRSNLLDGVPAITNFDLRHNQLETLTFDNVKPILHNFYNESGYFYLTSNKFVCDCRLAWMHILRNETKNQVIRETLDELMCHLPTVEHSNGRIATKSALSYEGVLNRRRHPSEGFPNTGSVGEGDDDNLYDEDDDDYQQESSLQNRLSILQKHDPYLRHLLQIPLSELPCANETKSSTQSPRIYINTPSYAEINANRCLTTIGNFPTVLSCCILICVCLT</sequence>
<evidence type="ECO:0000313" key="5">
    <source>
        <dbReference type="EMBL" id="KAK5643394.1"/>
    </source>
</evidence>